<dbReference type="SMART" id="SM00248">
    <property type="entry name" value="ANK"/>
    <property type="match status" value="4"/>
</dbReference>
<dbReference type="InterPro" id="IPR036770">
    <property type="entry name" value="Ankyrin_rpt-contain_sf"/>
</dbReference>
<reference evidence="4" key="1">
    <citation type="submission" date="2023-06" db="EMBL/GenBank/DDBJ databases">
        <title>Genome-scale phylogeny and comparative genomics of the fungal order Sordariales.</title>
        <authorList>
            <consortium name="Lawrence Berkeley National Laboratory"/>
            <person name="Hensen N."/>
            <person name="Bonometti L."/>
            <person name="Westerberg I."/>
            <person name="Brannstrom I.O."/>
            <person name="Guillou S."/>
            <person name="Cros-Aarteil S."/>
            <person name="Calhoun S."/>
            <person name="Haridas S."/>
            <person name="Kuo A."/>
            <person name="Mondo S."/>
            <person name="Pangilinan J."/>
            <person name="Riley R."/>
            <person name="LaButti K."/>
            <person name="Andreopoulos B."/>
            <person name="Lipzen A."/>
            <person name="Chen C."/>
            <person name="Yanf M."/>
            <person name="Daum C."/>
            <person name="Ng V."/>
            <person name="Clum A."/>
            <person name="Steindorff A."/>
            <person name="Ohm R."/>
            <person name="Martin F."/>
            <person name="Silar P."/>
            <person name="Natvig D."/>
            <person name="Lalanne C."/>
            <person name="Gautier V."/>
            <person name="Ament-velasquez S.L."/>
            <person name="Kruys A."/>
            <person name="Hutchinson M.I."/>
            <person name="Powell A.J."/>
            <person name="Barry K."/>
            <person name="Miller A.N."/>
            <person name="Grigoriev I.V."/>
            <person name="Debuchy R."/>
            <person name="Gladieux P."/>
            <person name="Thoren M.H."/>
            <person name="Johannesson H."/>
        </authorList>
    </citation>
    <scope>NUCLEOTIDE SEQUENCE</scope>
    <source>
        <strain evidence="4">SMH3187-1</strain>
    </source>
</reference>
<name>A0AA40EET6_9PEZI</name>
<dbReference type="Gene3D" id="1.25.40.20">
    <property type="entry name" value="Ankyrin repeat-containing domain"/>
    <property type="match status" value="2"/>
</dbReference>
<dbReference type="Proteomes" id="UP001172155">
    <property type="component" value="Unassembled WGS sequence"/>
</dbReference>
<keyword evidence="2 3" id="KW-0040">ANK repeat</keyword>
<dbReference type="AlphaFoldDB" id="A0AA40EET6"/>
<evidence type="ECO:0000313" key="4">
    <source>
        <dbReference type="EMBL" id="KAK0738859.1"/>
    </source>
</evidence>
<dbReference type="PANTHER" id="PTHR24173">
    <property type="entry name" value="ANKYRIN REPEAT CONTAINING"/>
    <property type="match status" value="1"/>
</dbReference>
<protein>
    <submittedName>
        <fullName evidence="4">Ankyrin repeat-containing domain protein</fullName>
    </submittedName>
</protein>
<proteinExistence type="predicted"/>
<dbReference type="EMBL" id="JAUKUD010000007">
    <property type="protein sequence ID" value="KAK0738859.1"/>
    <property type="molecule type" value="Genomic_DNA"/>
</dbReference>
<evidence type="ECO:0000256" key="3">
    <source>
        <dbReference type="PROSITE-ProRule" id="PRU00023"/>
    </source>
</evidence>
<organism evidence="4 5">
    <name type="scientific">Schizothecium vesticola</name>
    <dbReference type="NCBI Taxonomy" id="314040"/>
    <lineage>
        <taxon>Eukaryota</taxon>
        <taxon>Fungi</taxon>
        <taxon>Dikarya</taxon>
        <taxon>Ascomycota</taxon>
        <taxon>Pezizomycotina</taxon>
        <taxon>Sordariomycetes</taxon>
        <taxon>Sordariomycetidae</taxon>
        <taxon>Sordariales</taxon>
        <taxon>Schizotheciaceae</taxon>
        <taxon>Schizothecium</taxon>
    </lineage>
</organism>
<feature type="repeat" description="ANK" evidence="3">
    <location>
        <begin position="213"/>
        <end position="242"/>
    </location>
</feature>
<evidence type="ECO:0000313" key="5">
    <source>
        <dbReference type="Proteomes" id="UP001172155"/>
    </source>
</evidence>
<comment type="caution">
    <text evidence="4">The sequence shown here is derived from an EMBL/GenBank/DDBJ whole genome shotgun (WGS) entry which is preliminary data.</text>
</comment>
<dbReference type="SUPFAM" id="SSF48403">
    <property type="entry name" value="Ankyrin repeat"/>
    <property type="match status" value="1"/>
</dbReference>
<dbReference type="Pfam" id="PF00023">
    <property type="entry name" value="Ank"/>
    <property type="match status" value="1"/>
</dbReference>
<sequence>MAPSRWQVMAPELVDMVVKCLLEDISHNNLCALVSFIMACRLFYLVGLPTLYKAAARRHPYLLAWAAETNNMAVLRHLLDAGQDPDTVFWPPHRIEGYWLTWGQRCCQTYGPQYDLPIWPVPHEDEKHEPAYIFRRFYMIPDSPLQRAMAETANPKFKSFCTDAAERGGHPFLGFATLRGSHPQPMRKDSPQEILNYNQRRWRCRDGMGFLWTPLHLAICQGQLKSVKFLLSQGAQYLSETRHQLPYQTALHQAATISPAQTGIVDYLVTVPRFQALLTAGNSHGVTPLWNAYLGGREDNMRLLLQHGADIDATVCPTGRRTSRSNTFTMLYHACAEGRLDMARVLLDLGASATPAFPARAVLLDTGVLRTNGHPGPFPMRALDMLVAALSESNRCGDDAIAVSRASNVINALVTASGGLTAAPKVDPGEAPAAQDPLLIATRGYNFPLLDVLLRHPSFKLGAYELDEGDVDEATKHGTALYMRLRQEGRIPAYPTSAGGTETVAQLWRDAIREHEEARIG</sequence>
<dbReference type="PROSITE" id="PS50297">
    <property type="entry name" value="ANK_REP_REGION"/>
    <property type="match status" value="2"/>
</dbReference>
<gene>
    <name evidence="4" type="ORF">B0T18DRAFT_450734</name>
</gene>
<keyword evidence="5" id="KW-1185">Reference proteome</keyword>
<feature type="repeat" description="ANK" evidence="3">
    <location>
        <begin position="284"/>
        <end position="316"/>
    </location>
</feature>
<dbReference type="InterPro" id="IPR002110">
    <property type="entry name" value="Ankyrin_rpt"/>
</dbReference>
<dbReference type="PROSITE" id="PS50088">
    <property type="entry name" value="ANK_REPEAT"/>
    <property type="match status" value="2"/>
</dbReference>
<dbReference type="PANTHER" id="PTHR24173:SF74">
    <property type="entry name" value="ANKYRIN REPEAT DOMAIN-CONTAINING PROTEIN 16"/>
    <property type="match status" value="1"/>
</dbReference>
<evidence type="ECO:0000256" key="1">
    <source>
        <dbReference type="ARBA" id="ARBA00022737"/>
    </source>
</evidence>
<keyword evidence="1" id="KW-0677">Repeat</keyword>
<evidence type="ECO:0000256" key="2">
    <source>
        <dbReference type="ARBA" id="ARBA00023043"/>
    </source>
</evidence>
<accession>A0AA40EET6</accession>
<dbReference type="Pfam" id="PF13637">
    <property type="entry name" value="Ank_4"/>
    <property type="match status" value="1"/>
</dbReference>